<feature type="region of interest" description="Disordered" evidence="1">
    <location>
        <begin position="60"/>
        <end position="81"/>
    </location>
</feature>
<dbReference type="Proteomes" id="UP001390339">
    <property type="component" value="Unassembled WGS sequence"/>
</dbReference>
<accession>A0ABR2IZ10</accession>
<sequence length="224" mass="25259">MATESNQQLLENRLFSHFRGWTWSERGRDTSSWLWDEDYDIQKDSTRRWVCKTLTKCPNPPMAKPSYKRTGRREPPAKRPRFFNPFDFTDRVGKLPRTIAMIGDEYIAWQERYPRLSRMAMDFLTIQPMSAEGGRVFSAAGKMAIASRASLEAQTIGVCQVLRSRYRAGILQGNDNDILPLSPQNGGGNNEASKSASLESKDEAYSEAYSVEDAGLPTSGSDSE</sequence>
<evidence type="ECO:0000256" key="1">
    <source>
        <dbReference type="SAM" id="MobiDB-lite"/>
    </source>
</evidence>
<dbReference type="InterPro" id="IPR008906">
    <property type="entry name" value="HATC_C_dom"/>
</dbReference>
<dbReference type="InterPro" id="IPR012337">
    <property type="entry name" value="RNaseH-like_sf"/>
</dbReference>
<evidence type="ECO:0000313" key="4">
    <source>
        <dbReference type="Proteomes" id="UP001390339"/>
    </source>
</evidence>
<protein>
    <submittedName>
        <fullName evidence="3">Acyl-coenzyme A thioesterase 8</fullName>
    </submittedName>
</protein>
<evidence type="ECO:0000313" key="3">
    <source>
        <dbReference type="EMBL" id="KAK8869381.1"/>
    </source>
</evidence>
<name>A0ABR2IZ10_9PEZI</name>
<gene>
    <name evidence="3" type="ORF">PGQ11_007959</name>
</gene>
<reference evidence="3 4" key="1">
    <citation type="journal article" date="2024" name="IMA Fungus">
        <title>Apiospora arundinis, a panoply of carbohydrate-active enzymes and secondary metabolites.</title>
        <authorList>
            <person name="Sorensen T."/>
            <person name="Petersen C."/>
            <person name="Muurmann A.T."/>
            <person name="Christiansen J.V."/>
            <person name="Brundto M.L."/>
            <person name="Overgaard C.K."/>
            <person name="Boysen A.T."/>
            <person name="Wollenberg R.D."/>
            <person name="Larsen T.O."/>
            <person name="Sorensen J.L."/>
            <person name="Nielsen K.L."/>
            <person name="Sondergaard T.E."/>
        </authorList>
    </citation>
    <scope>NUCLEOTIDE SEQUENCE [LARGE SCALE GENOMIC DNA]</scope>
    <source>
        <strain evidence="3 4">AAU 773</strain>
    </source>
</reference>
<evidence type="ECO:0000259" key="2">
    <source>
        <dbReference type="Pfam" id="PF05699"/>
    </source>
</evidence>
<dbReference type="EMBL" id="JAPCWZ010000004">
    <property type="protein sequence ID" value="KAK8869381.1"/>
    <property type="molecule type" value="Genomic_DNA"/>
</dbReference>
<feature type="region of interest" description="Disordered" evidence="1">
    <location>
        <begin position="177"/>
        <end position="224"/>
    </location>
</feature>
<comment type="caution">
    <text evidence="3">The sequence shown here is derived from an EMBL/GenBank/DDBJ whole genome shotgun (WGS) entry which is preliminary data.</text>
</comment>
<feature type="domain" description="HAT C-terminal dimerisation" evidence="2">
    <location>
        <begin position="110"/>
        <end position="163"/>
    </location>
</feature>
<dbReference type="SUPFAM" id="SSF53098">
    <property type="entry name" value="Ribonuclease H-like"/>
    <property type="match status" value="1"/>
</dbReference>
<organism evidence="3 4">
    <name type="scientific">Apiospora arundinis</name>
    <dbReference type="NCBI Taxonomy" id="335852"/>
    <lineage>
        <taxon>Eukaryota</taxon>
        <taxon>Fungi</taxon>
        <taxon>Dikarya</taxon>
        <taxon>Ascomycota</taxon>
        <taxon>Pezizomycotina</taxon>
        <taxon>Sordariomycetes</taxon>
        <taxon>Xylariomycetidae</taxon>
        <taxon>Amphisphaeriales</taxon>
        <taxon>Apiosporaceae</taxon>
        <taxon>Apiospora</taxon>
    </lineage>
</organism>
<proteinExistence type="predicted"/>
<dbReference type="Pfam" id="PF05699">
    <property type="entry name" value="Dimer_Tnp_hAT"/>
    <property type="match status" value="1"/>
</dbReference>
<keyword evidence="4" id="KW-1185">Reference proteome</keyword>